<keyword evidence="4" id="KW-1185">Reference proteome</keyword>
<dbReference type="OrthoDB" id="5984621at2759"/>
<organism evidence="3 4">
    <name type="scientific">Desmophyllum pertusum</name>
    <dbReference type="NCBI Taxonomy" id="174260"/>
    <lineage>
        <taxon>Eukaryota</taxon>
        <taxon>Metazoa</taxon>
        <taxon>Cnidaria</taxon>
        <taxon>Anthozoa</taxon>
        <taxon>Hexacorallia</taxon>
        <taxon>Scleractinia</taxon>
        <taxon>Caryophylliina</taxon>
        <taxon>Caryophylliidae</taxon>
        <taxon>Desmophyllum</taxon>
    </lineage>
</organism>
<feature type="region of interest" description="Disordered" evidence="1">
    <location>
        <begin position="743"/>
        <end position="798"/>
    </location>
</feature>
<name>A0A9W9ZHF6_9CNID</name>
<dbReference type="EMBL" id="MU826354">
    <property type="protein sequence ID" value="KAJ7380094.1"/>
    <property type="molecule type" value="Genomic_DNA"/>
</dbReference>
<evidence type="ECO:0000313" key="4">
    <source>
        <dbReference type="Proteomes" id="UP001163046"/>
    </source>
</evidence>
<gene>
    <name evidence="3" type="primary">VPS13D</name>
    <name evidence="3" type="ORF">OS493_010804</name>
</gene>
<comment type="caution">
    <text evidence="3">The sequence shown here is derived from an EMBL/GenBank/DDBJ whole genome shotgun (WGS) entry which is preliminary data.</text>
</comment>
<evidence type="ECO:0000256" key="1">
    <source>
        <dbReference type="SAM" id="MobiDB-lite"/>
    </source>
</evidence>
<dbReference type="Proteomes" id="UP001163046">
    <property type="component" value="Unassembled WGS sequence"/>
</dbReference>
<accession>A0A9W9ZHF6</accession>
<keyword evidence="2" id="KW-0472">Membrane</keyword>
<dbReference type="AlphaFoldDB" id="A0A9W9ZHF6"/>
<evidence type="ECO:0000256" key="2">
    <source>
        <dbReference type="SAM" id="Phobius"/>
    </source>
</evidence>
<keyword evidence="2" id="KW-1133">Transmembrane helix</keyword>
<protein>
    <submittedName>
        <fullName evidence="3">Vacuolar protein sorting-associated protein 13D</fullName>
    </submittedName>
</protein>
<feature type="region of interest" description="Disordered" evidence="1">
    <location>
        <begin position="708"/>
        <end position="730"/>
    </location>
</feature>
<proteinExistence type="predicted"/>
<evidence type="ECO:0000313" key="3">
    <source>
        <dbReference type="EMBL" id="KAJ7380094.1"/>
    </source>
</evidence>
<feature type="compositionally biased region" description="Low complexity" evidence="1">
    <location>
        <begin position="708"/>
        <end position="725"/>
    </location>
</feature>
<reference evidence="3" key="1">
    <citation type="submission" date="2023-01" db="EMBL/GenBank/DDBJ databases">
        <title>Genome assembly of the deep-sea coral Lophelia pertusa.</title>
        <authorList>
            <person name="Herrera S."/>
            <person name="Cordes E."/>
        </authorList>
    </citation>
    <scope>NUCLEOTIDE SEQUENCE</scope>
    <source>
        <strain evidence="3">USNM1676648</strain>
        <tissue evidence="3">Polyp</tissue>
    </source>
</reference>
<keyword evidence="2" id="KW-0812">Transmembrane</keyword>
<feature type="transmembrane region" description="Helical" evidence="2">
    <location>
        <begin position="7"/>
        <end position="30"/>
    </location>
</feature>
<sequence length="916" mass="103725">MPKVWIYYVWLRISTWLLNCILSVILVWWFGLNDVTITIGEFGFLSVHGIKVRWNDDPGVTIEEVSFKKIEWNFEKIRDFTILFSIKDIHKELFTDSEDTTTDIYTSFTFHWKMHSPSDLVSSDLRNSSETIPPSFTLFHATDMEIGSRLHVHRGGSYVALFEAAVVDGLVIPSREATSLFVKGRDMTYCCGPYDPGLIQARREKILKMSLLDFRATFYLEGPSQITSSYHGVQIFVSPSKVNSSIIYQNHLLAQLLRYLEPESSAVNDEVNVNCDNSKASVCFQDGREAVSVIMSFNLSLHHRNKKTQYTALAGIQAFVPSREQTTDPCVIIGNDFISVPWECTITGSNSTGHSTVARITSDQNFSLVLRPECIPIFQELHKEYSSLLNMRQVNVLFGLLKKKAQEQQSSLKQIFINFRGVRVSLEMDVYEELLNVSLEDIKTEFTRDQHHTTLEFSVKDLEVEDCTDKIIAFQLQRTDGVSSQSLLRFSFFQDAASEEERIVVKRLHTELGNSTVSVQEKLILKLLQFADIRDKTQLWGEETNQEPDENSNESLPAFLTTTRVYFEKLHVEPFEVVVTCSPAITLPDELQSLKTVLEIPAGFPPLMENANIKFGEFLRTGISYKTLVSLGRDARRHYLKEIGRQSTSLLGSLHLLGNLSSLHWEIAGGLADLKETGDYMGFVRHVRGGLAESYYKFADSWTAAITQSQSNSPSSSNSKPMDSVDSSKKSVRGVVGSLTSFLLSPPKDAGQARLQLSNSPTTSPPGSPGRHLTPRRLAPTDSEDQDSSGSEENSFSCIPSVDGWEMVPRDVHRKLKGQEFLHRLQLSMRGEVTKNEIFVSCLKLRHRDPEDKLNALVTSQHVYFMRVGSPSADHVVLTIRLFNLYKARHRDQDQEHYLELLYENIRRQTTVPPLP</sequence>